<evidence type="ECO:0000313" key="2">
    <source>
        <dbReference type="EMBL" id="KAI5955533.1"/>
    </source>
</evidence>
<feature type="compositionally biased region" description="Basic and acidic residues" evidence="1">
    <location>
        <begin position="19"/>
        <end position="36"/>
    </location>
</feature>
<dbReference type="EMBL" id="JAIHNG010000130">
    <property type="protein sequence ID" value="KAI5955533.1"/>
    <property type="molecule type" value="Genomic_DNA"/>
</dbReference>
<dbReference type="Proteomes" id="UP001204833">
    <property type="component" value="Unassembled WGS sequence"/>
</dbReference>
<reference evidence="2 3" key="1">
    <citation type="journal article" date="2022" name="DNA Res.">
        <title>Genome analysis of five recently described species of the CUG-Ser clade uncovers Candida theae as a new hybrid lineage with pathogenic potential in the Candida parapsilosis species complex.</title>
        <authorList>
            <person name="Mixao V."/>
            <person name="Del Olmo V."/>
            <person name="Hegedusova E."/>
            <person name="Saus E."/>
            <person name="Pryszcz L."/>
            <person name="Cillingova A."/>
            <person name="Nosek J."/>
            <person name="Gabaldon T."/>
        </authorList>
    </citation>
    <scope>NUCLEOTIDE SEQUENCE [LARGE SCALE GENOMIC DNA]</scope>
    <source>
        <strain evidence="2 3">CBS 12239</strain>
    </source>
</reference>
<organism evidence="2 3">
    <name type="scientific">Candida theae</name>
    <dbReference type="NCBI Taxonomy" id="1198502"/>
    <lineage>
        <taxon>Eukaryota</taxon>
        <taxon>Fungi</taxon>
        <taxon>Dikarya</taxon>
        <taxon>Ascomycota</taxon>
        <taxon>Saccharomycotina</taxon>
        <taxon>Pichiomycetes</taxon>
        <taxon>Debaryomycetaceae</taxon>
        <taxon>Candida/Lodderomyces clade</taxon>
        <taxon>Candida</taxon>
    </lineage>
</organism>
<protein>
    <submittedName>
        <fullName evidence="2">Uncharacterized protein</fullName>
    </submittedName>
</protein>
<sequence length="120" mass="13727">MSGSLSTRVMNMKFMQKADSPKVNEGREEEKRTLKDVSEWSLPHSAKVLKMASHTPKVEVLGYGSILNDRNYTTRKFQAPNDKEVLGSGEQQHETRELSNLWKKRKPDGSPDRGQKRRAI</sequence>
<accession>A0AAD5FXP6</accession>
<evidence type="ECO:0000313" key="3">
    <source>
        <dbReference type="Proteomes" id="UP001204833"/>
    </source>
</evidence>
<name>A0AAD5FXP6_9ASCO</name>
<keyword evidence="3" id="KW-1185">Reference proteome</keyword>
<proteinExistence type="predicted"/>
<dbReference type="RefSeq" id="XP_051607876.1">
    <property type="nucleotide sequence ID" value="XM_051753108.1"/>
</dbReference>
<dbReference type="Pfam" id="PF10175">
    <property type="entry name" value="MPP6"/>
    <property type="match status" value="1"/>
</dbReference>
<feature type="region of interest" description="Disordered" evidence="1">
    <location>
        <begin position="74"/>
        <end position="120"/>
    </location>
</feature>
<gene>
    <name evidence="2" type="ORF">KGF57_003666</name>
</gene>
<feature type="region of interest" description="Disordered" evidence="1">
    <location>
        <begin position="1"/>
        <end position="36"/>
    </location>
</feature>
<feature type="compositionally biased region" description="Basic and acidic residues" evidence="1">
    <location>
        <begin position="81"/>
        <end position="97"/>
    </location>
</feature>
<evidence type="ECO:0000256" key="1">
    <source>
        <dbReference type="SAM" id="MobiDB-lite"/>
    </source>
</evidence>
<dbReference type="GeneID" id="76151724"/>
<dbReference type="AlphaFoldDB" id="A0AAD5FXP6"/>
<comment type="caution">
    <text evidence="2">The sequence shown here is derived from an EMBL/GenBank/DDBJ whole genome shotgun (WGS) entry which is preliminary data.</text>
</comment>